<keyword evidence="2" id="KW-1185">Reference proteome</keyword>
<sequence>MPRRRPRKQELDFEIHPDEDSRIPSMAEGHVKDFSGSESRRESFDGGPSNEATESTFNKASTLVNGDDGETDADDALKSQKRGEELDSDEEESEEQESTPEPEAINPDLAKETSLEPDIKTEDNSEEEEEEEEDDDDEEESEEEEEEDEEEEGEESYTEENTRASASRRESNMTATSEASDASSVYSEQSKSHVSSARPSDAHSAQESEANESILESVEGGDALDEEHDTSVVDDEHSLAGTERRRSLADEGENSSNHDEDDVFSNHSPRSSVGSLSDPDPRKMADNVTQRSHSTRVSGASGISTYDYEEDDEDFVPTTRNTPRPPFRSPSSVKAMQMSSPPGSVSGSSRSGRRTAMPTVSRVSSPSLSAQYSPKKTPPRFKRNTPPLVLLHVTLLPLRWPWGEVLENIRVGDLTEGGKNLRDSWRQLQDRLGDTVCERGILLPHPQNDFEVLEERLLEALELPLKRRARILECGHYLGPSNEVSGETDSEADYSEDEQQSHAERATESRHWCGTCRSEIKFDSLGVGKIFRVKVYASNGLMRAGAWEACWKDMERVDVELEPIVDPEIQKEIDHHAAEQERALELHQEALEEQALADELAEKLQEEEMYKDESTEEASFTEQDRTGADTPSSPSPGIKVDSPADEQSEHEKRSSRESGERHRSPSAQPPHSPPHQDQKHRPDFESRDQADAQSHKNDSLPALALQAIRVAVTDMKNVALALMSILVVLLALKVAGSDMRDVDTFDVIKDRYEAPALDVTHPMDSFVESVAPDMETAISSVAASIVSSVEMSTVEEASVSSETPYIESGNSHDQDVADSGRVQEEQVPIYEADATEPAAAEDDAPLNIERENAEPVPTETIAIEGSGDTAAPVGGNEEPDIGEEVAEGTQTLRVFETITETATVTATYTDDACLRESSAQQTELGAEPTLGTEPLGDLQPEDVEDQENQEDQDEPETLKEAERLEQPSPLEDLEELVESEVLQEVEDSEVFLDIEGVVESEISEELGDPAIVQDVEESENADGAQQDSPWESS</sequence>
<gene>
    <name evidence="1" type="ORF">N3K66_003917</name>
</gene>
<dbReference type="EMBL" id="CM047942">
    <property type="protein sequence ID" value="KAI9902100.1"/>
    <property type="molecule type" value="Genomic_DNA"/>
</dbReference>
<proteinExistence type="predicted"/>
<organism evidence="1 2">
    <name type="scientific">Trichothecium roseum</name>
    <dbReference type="NCBI Taxonomy" id="47278"/>
    <lineage>
        <taxon>Eukaryota</taxon>
        <taxon>Fungi</taxon>
        <taxon>Dikarya</taxon>
        <taxon>Ascomycota</taxon>
        <taxon>Pezizomycotina</taxon>
        <taxon>Sordariomycetes</taxon>
        <taxon>Hypocreomycetidae</taxon>
        <taxon>Hypocreales</taxon>
        <taxon>Hypocreales incertae sedis</taxon>
        <taxon>Trichothecium</taxon>
    </lineage>
</organism>
<protein>
    <submittedName>
        <fullName evidence="1">Uncharacterized protein</fullName>
    </submittedName>
</protein>
<reference evidence="1" key="1">
    <citation type="submission" date="2022-10" db="EMBL/GenBank/DDBJ databases">
        <title>Complete Genome of Trichothecium roseum strain YXFP-22015, a Plant Pathogen Isolated from Citrus.</title>
        <authorList>
            <person name="Wang Y."/>
            <person name="Zhu L."/>
        </authorList>
    </citation>
    <scope>NUCLEOTIDE SEQUENCE</scope>
    <source>
        <strain evidence="1">YXFP-22015</strain>
    </source>
</reference>
<evidence type="ECO:0000313" key="2">
    <source>
        <dbReference type="Proteomes" id="UP001163324"/>
    </source>
</evidence>
<evidence type="ECO:0000313" key="1">
    <source>
        <dbReference type="EMBL" id="KAI9902100.1"/>
    </source>
</evidence>
<dbReference type="Proteomes" id="UP001163324">
    <property type="component" value="Chromosome 3"/>
</dbReference>
<accession>A0ACC0V6T1</accession>
<comment type="caution">
    <text evidence="1">The sequence shown here is derived from an EMBL/GenBank/DDBJ whole genome shotgun (WGS) entry which is preliminary data.</text>
</comment>
<name>A0ACC0V6T1_9HYPO</name>